<dbReference type="GO" id="GO:0003677">
    <property type="term" value="F:DNA binding"/>
    <property type="evidence" value="ECO:0007669"/>
    <property type="project" value="UniProtKB-KW"/>
</dbReference>
<dbReference type="PROSITE" id="PS50043">
    <property type="entry name" value="HTH_LUXR_2"/>
    <property type="match status" value="1"/>
</dbReference>
<feature type="domain" description="Response regulatory" evidence="5">
    <location>
        <begin position="5"/>
        <end position="121"/>
    </location>
</feature>
<sequence>MGVLRIGLVDDDGMVRRLLVDTLAREPDIDIVWDVDSGEAALEASKSDPVEILLLDLQMPGMDGIETITEFQRRDEPPLIVVVSALTTLDKVRAAFRAGAVGFFMKEDDAGLIAQSLRRALRGELVFSPKCSQVVVARLMGLAADAAEGEEDVKSHGILSERELQVVRLVAEALENKQIASELDISVATVKKHVQSIMDKLGTDNRAGIVAEAFRAGLLQ</sequence>
<comment type="caution">
    <text evidence="6">The sequence shown here is derived from an EMBL/GenBank/DDBJ whole genome shotgun (WGS) entry which is preliminary data.</text>
</comment>
<dbReference type="SUPFAM" id="SSF52172">
    <property type="entry name" value="CheY-like"/>
    <property type="match status" value="1"/>
</dbReference>
<dbReference type="Pfam" id="PF00072">
    <property type="entry name" value="Response_reg"/>
    <property type="match status" value="1"/>
</dbReference>
<dbReference type="InterPro" id="IPR000792">
    <property type="entry name" value="Tscrpt_reg_LuxR_C"/>
</dbReference>
<accession>A0A7Y0Y3Y1</accession>
<dbReference type="GO" id="GO:0000160">
    <property type="term" value="P:phosphorelay signal transduction system"/>
    <property type="evidence" value="ECO:0007669"/>
    <property type="project" value="InterPro"/>
</dbReference>
<dbReference type="InterPro" id="IPR001789">
    <property type="entry name" value="Sig_transdc_resp-reg_receiver"/>
</dbReference>
<evidence type="ECO:0000259" key="4">
    <source>
        <dbReference type="PROSITE" id="PS50043"/>
    </source>
</evidence>
<protein>
    <submittedName>
        <fullName evidence="6">Response regulator transcription factor</fullName>
    </submittedName>
</protein>
<dbReference type="PRINTS" id="PR00038">
    <property type="entry name" value="HTHLUXR"/>
</dbReference>
<dbReference type="GO" id="GO:0006355">
    <property type="term" value="P:regulation of DNA-templated transcription"/>
    <property type="evidence" value="ECO:0007669"/>
    <property type="project" value="InterPro"/>
</dbReference>
<dbReference type="InterPro" id="IPR058245">
    <property type="entry name" value="NreC/VraR/RcsB-like_REC"/>
</dbReference>
<feature type="modified residue" description="4-aspartylphosphate" evidence="3">
    <location>
        <position position="56"/>
    </location>
</feature>
<dbReference type="InterPro" id="IPR011006">
    <property type="entry name" value="CheY-like_superfamily"/>
</dbReference>
<evidence type="ECO:0000256" key="2">
    <source>
        <dbReference type="ARBA" id="ARBA00023125"/>
    </source>
</evidence>
<dbReference type="PROSITE" id="PS50110">
    <property type="entry name" value="RESPONSE_REGULATORY"/>
    <property type="match status" value="1"/>
</dbReference>
<dbReference type="EMBL" id="JABCUR010000003">
    <property type="protein sequence ID" value="NMW64730.1"/>
    <property type="molecule type" value="Genomic_DNA"/>
</dbReference>
<dbReference type="Gene3D" id="1.10.10.10">
    <property type="entry name" value="Winged helix-like DNA-binding domain superfamily/Winged helix DNA-binding domain"/>
    <property type="match status" value="1"/>
</dbReference>
<keyword evidence="2" id="KW-0238">DNA-binding</keyword>
<dbReference type="InterPro" id="IPR016032">
    <property type="entry name" value="Sig_transdc_resp-reg_C-effctor"/>
</dbReference>
<feature type="domain" description="HTH luxR-type" evidence="4">
    <location>
        <begin position="152"/>
        <end position="217"/>
    </location>
</feature>
<proteinExistence type="predicted"/>
<dbReference type="PANTHER" id="PTHR43214">
    <property type="entry name" value="TWO-COMPONENT RESPONSE REGULATOR"/>
    <property type="match status" value="1"/>
</dbReference>
<gene>
    <name evidence="6" type="ORF">HHJ78_04100</name>
</gene>
<evidence type="ECO:0000313" key="6">
    <source>
        <dbReference type="EMBL" id="NMW64730.1"/>
    </source>
</evidence>
<dbReference type="InterPro" id="IPR039420">
    <property type="entry name" value="WalR-like"/>
</dbReference>
<evidence type="ECO:0000256" key="3">
    <source>
        <dbReference type="PROSITE-ProRule" id="PRU00169"/>
    </source>
</evidence>
<organism evidence="6 7">
    <name type="scientific">Mobiluncus mulieris</name>
    <dbReference type="NCBI Taxonomy" id="2052"/>
    <lineage>
        <taxon>Bacteria</taxon>
        <taxon>Bacillati</taxon>
        <taxon>Actinomycetota</taxon>
        <taxon>Actinomycetes</taxon>
        <taxon>Actinomycetales</taxon>
        <taxon>Actinomycetaceae</taxon>
        <taxon>Mobiluncus</taxon>
    </lineage>
</organism>
<dbReference type="InterPro" id="IPR036388">
    <property type="entry name" value="WH-like_DNA-bd_sf"/>
</dbReference>
<dbReference type="RefSeq" id="WP_169771737.1">
    <property type="nucleotide sequence ID" value="NZ_JABCUR010000003.1"/>
</dbReference>
<dbReference type="Pfam" id="PF00196">
    <property type="entry name" value="GerE"/>
    <property type="match status" value="1"/>
</dbReference>
<evidence type="ECO:0000259" key="5">
    <source>
        <dbReference type="PROSITE" id="PS50110"/>
    </source>
</evidence>
<dbReference type="SMART" id="SM00448">
    <property type="entry name" value="REC"/>
    <property type="match status" value="1"/>
</dbReference>
<dbReference type="Proteomes" id="UP000578252">
    <property type="component" value="Unassembled WGS sequence"/>
</dbReference>
<dbReference type="CDD" id="cd17535">
    <property type="entry name" value="REC_NarL-like"/>
    <property type="match status" value="1"/>
</dbReference>
<evidence type="ECO:0000256" key="1">
    <source>
        <dbReference type="ARBA" id="ARBA00022553"/>
    </source>
</evidence>
<reference evidence="6 7" key="1">
    <citation type="submission" date="2020-04" db="EMBL/GenBank/DDBJ databases">
        <title>Antimicrobial susceptibility and clonality of vaginal-derived multi-drug resistant Mobiluncus isolates in China.</title>
        <authorList>
            <person name="Zhang X."/>
        </authorList>
    </citation>
    <scope>NUCLEOTIDE SEQUENCE [LARGE SCALE GENOMIC DNA]</scope>
    <source>
        <strain evidence="6 7">13</strain>
    </source>
</reference>
<evidence type="ECO:0000313" key="7">
    <source>
        <dbReference type="Proteomes" id="UP000578252"/>
    </source>
</evidence>
<dbReference type="SUPFAM" id="SSF46894">
    <property type="entry name" value="C-terminal effector domain of the bipartite response regulators"/>
    <property type="match status" value="1"/>
</dbReference>
<keyword evidence="1 3" id="KW-0597">Phosphoprotein</keyword>
<dbReference type="Gene3D" id="3.40.50.2300">
    <property type="match status" value="1"/>
</dbReference>
<dbReference type="CDD" id="cd06170">
    <property type="entry name" value="LuxR_C_like"/>
    <property type="match status" value="1"/>
</dbReference>
<dbReference type="SMART" id="SM00421">
    <property type="entry name" value="HTH_LUXR"/>
    <property type="match status" value="1"/>
</dbReference>
<dbReference type="AlphaFoldDB" id="A0A7Y0Y3Y1"/>
<name>A0A7Y0Y3Y1_9ACTO</name>